<dbReference type="SUPFAM" id="SSF51445">
    <property type="entry name" value="(Trans)glycosidases"/>
    <property type="match status" value="1"/>
</dbReference>
<feature type="chain" id="PRO_5047478151" description="Alpha-amylase" evidence="1">
    <location>
        <begin position="19"/>
        <end position="1109"/>
    </location>
</feature>
<dbReference type="Proteomes" id="UP000651977">
    <property type="component" value="Unassembled WGS sequence"/>
</dbReference>
<evidence type="ECO:0008006" key="6">
    <source>
        <dbReference type="Google" id="ProtNLM"/>
    </source>
</evidence>
<evidence type="ECO:0000313" key="5">
    <source>
        <dbReference type="Proteomes" id="UP000651977"/>
    </source>
</evidence>
<gene>
    <name evidence="4" type="ORF">GCM10007414_19290</name>
</gene>
<keyword evidence="5" id="KW-1185">Reference proteome</keyword>
<dbReference type="Gene3D" id="3.20.20.80">
    <property type="entry name" value="Glycosidases"/>
    <property type="match status" value="2"/>
</dbReference>
<proteinExistence type="predicted"/>
<dbReference type="InterPro" id="IPR022409">
    <property type="entry name" value="PKD/Chitinase_dom"/>
</dbReference>
<feature type="domain" description="Glycosyl hydrolase family 13 catalytic" evidence="3">
    <location>
        <begin position="565"/>
        <end position="1016"/>
    </location>
</feature>
<dbReference type="InterPro" id="IPR035986">
    <property type="entry name" value="PKD_dom_sf"/>
</dbReference>
<dbReference type="RefSeq" id="WP_055732583.1">
    <property type="nucleotide sequence ID" value="NZ_BMDY01000010.1"/>
</dbReference>
<dbReference type="Pfam" id="PF16738">
    <property type="entry name" value="CBM26"/>
    <property type="match status" value="1"/>
</dbReference>
<dbReference type="SMART" id="SM00089">
    <property type="entry name" value="PKD"/>
    <property type="match status" value="1"/>
</dbReference>
<dbReference type="InterPro" id="IPR017853">
    <property type="entry name" value="GH"/>
</dbReference>
<dbReference type="InterPro" id="IPR031965">
    <property type="entry name" value="CBM26"/>
</dbReference>
<accession>A0ABQ1I3U0</accession>
<evidence type="ECO:0000313" key="4">
    <source>
        <dbReference type="EMBL" id="GGB06121.1"/>
    </source>
</evidence>
<reference evidence="5" key="1">
    <citation type="journal article" date="2019" name="Int. J. Syst. Evol. Microbiol.">
        <title>The Global Catalogue of Microorganisms (GCM) 10K type strain sequencing project: providing services to taxonomists for standard genome sequencing and annotation.</title>
        <authorList>
            <consortium name="The Broad Institute Genomics Platform"/>
            <consortium name="The Broad Institute Genome Sequencing Center for Infectious Disease"/>
            <person name="Wu L."/>
            <person name="Ma J."/>
        </authorList>
    </citation>
    <scope>NUCLEOTIDE SEQUENCE [LARGE SCALE GENOMIC DNA]</scope>
    <source>
        <strain evidence="5">CGMCC 1.10131</strain>
    </source>
</reference>
<dbReference type="SMART" id="SM00642">
    <property type="entry name" value="Aamy"/>
    <property type="match status" value="1"/>
</dbReference>
<dbReference type="PANTHER" id="PTHR10357">
    <property type="entry name" value="ALPHA-AMYLASE FAMILY MEMBER"/>
    <property type="match status" value="1"/>
</dbReference>
<dbReference type="PANTHER" id="PTHR10357:SF209">
    <property type="entry name" value="PERIPLASMIC ALPHA-AMYLASE"/>
    <property type="match status" value="1"/>
</dbReference>
<feature type="domain" description="PKD/Chitinase" evidence="2">
    <location>
        <begin position="105"/>
        <end position="182"/>
    </location>
</feature>
<evidence type="ECO:0000256" key="1">
    <source>
        <dbReference type="SAM" id="SignalP"/>
    </source>
</evidence>
<dbReference type="Gene3D" id="2.60.40.10">
    <property type="entry name" value="Immunoglobulins"/>
    <property type="match status" value="2"/>
</dbReference>
<evidence type="ECO:0000259" key="3">
    <source>
        <dbReference type="SMART" id="SM00642"/>
    </source>
</evidence>
<dbReference type="InterPro" id="IPR006047">
    <property type="entry name" value="GH13_cat_dom"/>
</dbReference>
<comment type="caution">
    <text evidence="4">The sequence shown here is derived from an EMBL/GenBank/DDBJ whole genome shotgun (WGS) entry which is preliminary data.</text>
</comment>
<dbReference type="InterPro" id="IPR013783">
    <property type="entry name" value="Ig-like_fold"/>
</dbReference>
<sequence>MNKVVLLGLLTASLSAQAEWEFRGTPNGWQTTAMEQVSSTQFETCQTFGSNDPRFKIDRWGNWQEAYPNSDYRVSSGSYLITFYSDSKYIELSSVASCDSNQAPTAVISPSGAQTVEAGSSITFSASGSSDADGSIASYSWSTGETSETITVSFETSQTITLQVTDNEGASSDIASVDITVAGEEAAVWCFRGTPNGWGQTPLRLDSGSGLYTLTQAFAGEESPARFKVAACAEDGSWGENYPSQDFQVNDNTNYSISFNASSKEITAEEVVIPLKPELAVSPGSSDFSGDSIDVTLSYNGENVTTAEYTLSTAASTEGVAFNNGDVISIGSELAIGEFVELQVYVENAQGSVTQTFTYNKIEVPETGFTVWLKAPSDWNPSIHHWDALPAGSEDDTAWPGDSMSPLGEDWYEFVFANSDSSSIIFSNQGGSQTEDLFRDKDGCYTISSQSWEDSCDLPSNDASVSINPSITTFWTDQVSITLNAAGDDVTGGSYTLDGSDPVNGTAFSDGDSITVGSNLAVGESLQVCLYAENATSNASQCFSLSKVEQPAASNFTWDNASVYFVITDRFNDGNPSNNNSYGRPSVDATGKNIGTFHGGDIAGLSQKLDEGYFSDLGINAIWITAPYEQAHGFVGGGSDGDFAHYAYHGYYVQDYTNLDANMGTPAEFKAFVDKAHSQGIRVVMDVVMNHAGYNTLKDMEEFNYGSASTSSSWTPSNGGNWFGYHDFINYNGDENLWLNWWGKDWIRVGLPGYDACGGDDLTKCLAYLPDFKTESTQAVGVPTFLANKATFGQGYLSDYQANGNKRVRDWITEWLVQYVRDYGIDGFRVDTAKHVTYDNWAYLNQQATAALNEWRQNNPELPGADWTDEFWSTAEVWGHGVGQSDIHTTANFDSVINFSFKGLIDGMVNDTNTMMNQFASYANQVNSSSDWNVLSYISSHDTGSVFYNGDDTRQKRAGTALLLLPGGVQVFYGDELGRVNGDGGSDADQGSRSSIDWNKAGNSVHQHWQKVGQFRHDNPAVGAGQHFTLTGQSSGQAFARTWTNPISGEVNKVVVVLDGTGTVNVNVDSYFDDGSSVRNAYDGSIAIVSNGSVSFDAGSEGLILIEAL</sequence>
<keyword evidence="1" id="KW-0732">Signal</keyword>
<dbReference type="InterPro" id="IPR000601">
    <property type="entry name" value="PKD_dom"/>
</dbReference>
<organism evidence="4 5">
    <name type="scientific">Agarivorans gilvus</name>
    <dbReference type="NCBI Taxonomy" id="680279"/>
    <lineage>
        <taxon>Bacteria</taxon>
        <taxon>Pseudomonadati</taxon>
        <taxon>Pseudomonadota</taxon>
        <taxon>Gammaproteobacteria</taxon>
        <taxon>Alteromonadales</taxon>
        <taxon>Alteromonadaceae</taxon>
        <taxon>Agarivorans</taxon>
    </lineage>
</organism>
<dbReference type="Pfam" id="PF18911">
    <property type="entry name" value="PKD_4"/>
    <property type="match status" value="1"/>
</dbReference>
<name>A0ABQ1I3U0_9ALTE</name>
<protein>
    <recommendedName>
        <fullName evidence="6">Alpha-amylase</fullName>
    </recommendedName>
</protein>
<dbReference type="SUPFAM" id="SSF49299">
    <property type="entry name" value="PKD domain"/>
    <property type="match status" value="1"/>
</dbReference>
<evidence type="ECO:0000259" key="2">
    <source>
        <dbReference type="SMART" id="SM00089"/>
    </source>
</evidence>
<dbReference type="Pfam" id="PF00128">
    <property type="entry name" value="Alpha-amylase"/>
    <property type="match status" value="2"/>
</dbReference>
<dbReference type="EMBL" id="BMDY01000010">
    <property type="protein sequence ID" value="GGB06121.1"/>
    <property type="molecule type" value="Genomic_DNA"/>
</dbReference>
<feature type="signal peptide" evidence="1">
    <location>
        <begin position="1"/>
        <end position="18"/>
    </location>
</feature>